<dbReference type="AlphaFoldDB" id="A0A3G9IUG0"/>
<dbReference type="Proteomes" id="UP000275368">
    <property type="component" value="Chromosome"/>
</dbReference>
<evidence type="ECO:0000313" key="2">
    <source>
        <dbReference type="Proteomes" id="UP000275368"/>
    </source>
</evidence>
<reference evidence="1 2" key="1">
    <citation type="submission" date="2018-11" db="EMBL/GenBank/DDBJ databases">
        <title>Complete genome sequence of Paenibacillus baekrokdamisoli strain KCTC 33723.</title>
        <authorList>
            <person name="Kang S.W."/>
            <person name="Lee K.C."/>
            <person name="Kim K.K."/>
            <person name="Kim J.S."/>
            <person name="Kim D.S."/>
            <person name="Ko S.H."/>
            <person name="Yang S.H."/>
            <person name="Lee J.S."/>
        </authorList>
    </citation>
    <scope>NUCLEOTIDE SEQUENCE [LARGE SCALE GENOMIC DNA]</scope>
    <source>
        <strain evidence="1 2">KCTC 33723</strain>
    </source>
</reference>
<organism evidence="1 2">
    <name type="scientific">Paenibacillus baekrokdamisoli</name>
    <dbReference type="NCBI Taxonomy" id="1712516"/>
    <lineage>
        <taxon>Bacteria</taxon>
        <taxon>Bacillati</taxon>
        <taxon>Bacillota</taxon>
        <taxon>Bacilli</taxon>
        <taxon>Bacillales</taxon>
        <taxon>Paenibacillaceae</taxon>
        <taxon>Paenibacillus</taxon>
    </lineage>
</organism>
<proteinExistence type="predicted"/>
<name>A0A3G9IUG0_9BACL</name>
<dbReference type="KEGG" id="pbk:Back11_33810"/>
<protein>
    <submittedName>
        <fullName evidence="1">Uncharacterized protein</fullName>
    </submittedName>
</protein>
<dbReference type="EMBL" id="AP019308">
    <property type="protein sequence ID" value="BBH22036.1"/>
    <property type="molecule type" value="Genomic_DNA"/>
</dbReference>
<evidence type="ECO:0000313" key="1">
    <source>
        <dbReference type="EMBL" id="BBH22036.1"/>
    </source>
</evidence>
<dbReference type="RefSeq" id="WP_125659477.1">
    <property type="nucleotide sequence ID" value="NZ_JACHXC010000030.1"/>
</dbReference>
<gene>
    <name evidence="1" type="ORF">Back11_33810</name>
</gene>
<sequence length="253" mass="28668">MNGMTHRNRIVISALLLLLSAQIIFGIYGYANMSNVRESSLSFRKNYMISQLEFNALSAFKQVDTYAVHLKTREFTSFSSRFLSLGTAAEAEKALREQNEKINRLQINADLLQSIYLLGADSKQWNYVHFFDGEAQDLSMVLWIDDLNGSGIMEALAVKGTGIPIYIQEGELQKVIHKKWSYVSEQQLRRVSAFARGLEGKWIINNGVNDYTLGLLVLSDDFPQQLLYESELEGYHLSIYTDSGIRTWGTGSL</sequence>
<keyword evidence="2" id="KW-1185">Reference proteome</keyword>
<accession>A0A3G9IUG0</accession>